<dbReference type="EMBL" id="MFTT01000001">
    <property type="protein sequence ID" value="OGI70678.1"/>
    <property type="molecule type" value="Genomic_DNA"/>
</dbReference>
<reference evidence="1 2" key="1">
    <citation type="journal article" date="2016" name="Nat. Commun.">
        <title>Thousands of microbial genomes shed light on interconnected biogeochemical processes in an aquifer system.</title>
        <authorList>
            <person name="Anantharaman K."/>
            <person name="Brown C.T."/>
            <person name="Hug L.A."/>
            <person name="Sharon I."/>
            <person name="Castelle C.J."/>
            <person name="Probst A.J."/>
            <person name="Thomas B.C."/>
            <person name="Singh A."/>
            <person name="Wilkins M.J."/>
            <person name="Karaoz U."/>
            <person name="Brodie E.L."/>
            <person name="Williams K.H."/>
            <person name="Hubbard S.S."/>
            <person name="Banfield J.F."/>
        </authorList>
    </citation>
    <scope>NUCLEOTIDE SEQUENCE [LARGE SCALE GENOMIC DNA]</scope>
</reference>
<proteinExistence type="predicted"/>
<dbReference type="AlphaFoldDB" id="A0A1F6VM37"/>
<evidence type="ECO:0000313" key="1">
    <source>
        <dbReference type="EMBL" id="OGI70678.1"/>
    </source>
</evidence>
<gene>
    <name evidence="1" type="ORF">A2824_01200</name>
</gene>
<protein>
    <recommendedName>
        <fullName evidence="3">Zinc-binding domain-containing protein</fullName>
    </recommendedName>
</protein>
<name>A0A1F6VM37_9BACT</name>
<dbReference type="STRING" id="1801743.A2824_01200"/>
<dbReference type="Proteomes" id="UP000178059">
    <property type="component" value="Unassembled WGS sequence"/>
</dbReference>
<evidence type="ECO:0000313" key="2">
    <source>
        <dbReference type="Proteomes" id="UP000178059"/>
    </source>
</evidence>
<evidence type="ECO:0008006" key="3">
    <source>
        <dbReference type="Google" id="ProtNLM"/>
    </source>
</evidence>
<accession>A0A1F6VM37</accession>
<comment type="caution">
    <text evidence="1">The sequence shown here is derived from an EMBL/GenBank/DDBJ whole genome shotgun (WGS) entry which is preliminary data.</text>
</comment>
<organism evidence="1 2">
    <name type="scientific">Candidatus Nomurabacteria bacterium RIFCSPHIGHO2_01_FULL_42_16</name>
    <dbReference type="NCBI Taxonomy" id="1801743"/>
    <lineage>
        <taxon>Bacteria</taxon>
        <taxon>Candidatus Nomuraibacteriota</taxon>
    </lineage>
</organism>
<sequence>MRDFAFKDKHMEQSENRICQNCQTSFEIDAQDFDFYKKINVPPPTFCPECRFQRRIMFRNERTLYRNSCGLCEKQIITIFDPAGGKKVYCGKCWWSDGWDGRDYGLGYNPNINFFKQLRELVNKTPYQYLIVDYSTLVNSEYVNHAGSLKNCYLVFNADLCENTYYSSVVVKVNDSADCTMMNNTELAYGCIGGDGSQLYFSENCPKSVNVWYSKDCVGCTNCFGCVNLRNKSYHIFNKPVTKEEFEKNISEMRLDLHSTHVALKPKIYDFWNKFPRKYMYGRMNNNATGDYIYESKNALDCYQAVFVEDSRYCQFVTMPTTRDCYDFTEWGHGVERCIETITTGEGAYEVKYCSGVWSNTKNVEYSIYSPGCNNCFGCVNLIKKEYCILNKQYSKEEFFKLKEKIISDIKTRPYEDSKGRKFSYGEFLPYDLSPFDYNESFAQQYFPLTKEETINKGWRYHNIKKPDYTPTLTTDQIPDSINDVKDDFLKEIIPCVECEKPFRVVKGELELLRRFKIHVPRSCPDCRHMGRLKRMNKPKFNHRKCQCAGGKSDNDMYQNTMEHFHKGDHCPNKFETSYSPDRPEIVYCEKCYQSEVV</sequence>